<dbReference type="SUPFAM" id="SSF48150">
    <property type="entry name" value="DNA-glycosylase"/>
    <property type="match status" value="1"/>
</dbReference>
<comment type="cofactor">
    <cofactor evidence="13">
        <name>[4Fe-4S] cluster</name>
        <dbReference type="ChEBI" id="CHEBI:49883"/>
    </cofactor>
    <text evidence="13">Binds 1 [4Fe-4S] cluster.</text>
</comment>
<dbReference type="PANTHER" id="PTHR42944">
    <property type="entry name" value="ADENINE DNA GLYCOSYLASE"/>
    <property type="match status" value="1"/>
</dbReference>
<dbReference type="Pfam" id="PF14815">
    <property type="entry name" value="NUDIX_4"/>
    <property type="match status" value="1"/>
</dbReference>
<comment type="caution">
    <text evidence="15">The sequence shown here is derived from an EMBL/GenBank/DDBJ whole genome shotgun (WGS) entry which is preliminary data.</text>
</comment>
<dbReference type="EMBL" id="JACOPG010000003">
    <property type="protein sequence ID" value="MBC5686789.1"/>
    <property type="molecule type" value="Genomic_DNA"/>
</dbReference>
<dbReference type="Gene3D" id="1.10.1670.10">
    <property type="entry name" value="Helix-hairpin-Helix base-excision DNA repair enzymes (C-terminal)"/>
    <property type="match status" value="1"/>
</dbReference>
<keyword evidence="9 13" id="KW-0408">Iron</keyword>
<keyword evidence="7 13" id="KW-0227">DNA damage</keyword>
<keyword evidence="11" id="KW-0234">DNA repair</keyword>
<evidence type="ECO:0000256" key="10">
    <source>
        <dbReference type="ARBA" id="ARBA00023014"/>
    </source>
</evidence>
<dbReference type="InterPro" id="IPR015797">
    <property type="entry name" value="NUDIX_hydrolase-like_dom_sf"/>
</dbReference>
<evidence type="ECO:0000256" key="3">
    <source>
        <dbReference type="ARBA" id="ARBA00012045"/>
    </source>
</evidence>
<dbReference type="RefSeq" id="WP_186854487.1">
    <property type="nucleotide sequence ID" value="NZ_JACOPG010000003.1"/>
</dbReference>
<evidence type="ECO:0000256" key="6">
    <source>
        <dbReference type="ARBA" id="ARBA00022723"/>
    </source>
</evidence>
<dbReference type="InterPro" id="IPR023170">
    <property type="entry name" value="HhH_base_excis_C"/>
</dbReference>
<dbReference type="SUPFAM" id="SSF55811">
    <property type="entry name" value="Nudix"/>
    <property type="match status" value="1"/>
</dbReference>
<dbReference type="CDD" id="cd00056">
    <property type="entry name" value="ENDO3c"/>
    <property type="match status" value="1"/>
</dbReference>
<dbReference type="InterPro" id="IPR011257">
    <property type="entry name" value="DNA_glycosylase"/>
</dbReference>
<dbReference type="NCBIfam" id="TIGR01084">
    <property type="entry name" value="mutY"/>
    <property type="match status" value="1"/>
</dbReference>
<dbReference type="Proteomes" id="UP000643810">
    <property type="component" value="Unassembled WGS sequence"/>
</dbReference>
<dbReference type="InterPro" id="IPR004036">
    <property type="entry name" value="Endonuclease-III-like_CS2"/>
</dbReference>
<dbReference type="Gene3D" id="3.90.79.10">
    <property type="entry name" value="Nucleoside Triphosphate Pyrophosphohydrolase"/>
    <property type="match status" value="1"/>
</dbReference>
<evidence type="ECO:0000256" key="12">
    <source>
        <dbReference type="ARBA" id="ARBA00023295"/>
    </source>
</evidence>
<keyword evidence="5" id="KW-0004">4Fe-4S</keyword>
<dbReference type="Pfam" id="PF00730">
    <property type="entry name" value="HhH-GPD"/>
    <property type="match status" value="1"/>
</dbReference>
<dbReference type="InterPro" id="IPR003265">
    <property type="entry name" value="HhH-GPD_domain"/>
</dbReference>
<comment type="function">
    <text evidence="13">Adenine glycosylase active on G-A mispairs.</text>
</comment>
<evidence type="ECO:0000256" key="4">
    <source>
        <dbReference type="ARBA" id="ARBA00022023"/>
    </source>
</evidence>
<evidence type="ECO:0000256" key="5">
    <source>
        <dbReference type="ARBA" id="ARBA00022485"/>
    </source>
</evidence>
<evidence type="ECO:0000256" key="9">
    <source>
        <dbReference type="ARBA" id="ARBA00023004"/>
    </source>
</evidence>
<accession>A0ABR7GH62</accession>
<keyword evidence="16" id="KW-1185">Reference proteome</keyword>
<proteinExistence type="inferred from homology"/>
<dbReference type="EC" id="3.2.2.31" evidence="3 13"/>
<name>A0ABR7GH62_9FIRM</name>
<protein>
    <recommendedName>
        <fullName evidence="4 13">Adenine DNA glycosylase</fullName>
        <ecNumber evidence="3 13">3.2.2.31</ecNumber>
    </recommendedName>
</protein>
<evidence type="ECO:0000256" key="8">
    <source>
        <dbReference type="ARBA" id="ARBA00022801"/>
    </source>
</evidence>
<keyword evidence="6" id="KW-0479">Metal-binding</keyword>
<reference evidence="15 16" key="1">
    <citation type="submission" date="2020-08" db="EMBL/GenBank/DDBJ databases">
        <title>Genome public.</title>
        <authorList>
            <person name="Liu C."/>
            <person name="Sun Q."/>
        </authorList>
    </citation>
    <scope>NUCLEOTIDE SEQUENCE [LARGE SCALE GENOMIC DNA]</scope>
    <source>
        <strain evidence="15 16">NSJ-9</strain>
    </source>
</reference>
<dbReference type="InterPro" id="IPR005760">
    <property type="entry name" value="A/G_AdeGlyc_MutY"/>
</dbReference>
<dbReference type="InterPro" id="IPR000445">
    <property type="entry name" value="HhH_motif"/>
</dbReference>
<gene>
    <name evidence="15" type="primary">mutY</name>
    <name evidence="15" type="ORF">H8R94_09280</name>
</gene>
<keyword evidence="8" id="KW-0378">Hydrolase</keyword>
<evidence type="ECO:0000256" key="13">
    <source>
        <dbReference type="RuleBase" id="RU365096"/>
    </source>
</evidence>
<evidence type="ECO:0000256" key="11">
    <source>
        <dbReference type="ARBA" id="ARBA00023204"/>
    </source>
</evidence>
<keyword evidence="12 13" id="KW-0326">Glycosidase</keyword>
<evidence type="ECO:0000256" key="1">
    <source>
        <dbReference type="ARBA" id="ARBA00000843"/>
    </source>
</evidence>
<evidence type="ECO:0000313" key="15">
    <source>
        <dbReference type="EMBL" id="MBC5686789.1"/>
    </source>
</evidence>
<dbReference type="Gene3D" id="1.10.340.30">
    <property type="entry name" value="Hypothetical protein, domain 2"/>
    <property type="match status" value="1"/>
</dbReference>
<feature type="domain" description="HhH-GPD" evidence="14">
    <location>
        <begin position="42"/>
        <end position="192"/>
    </location>
</feature>
<dbReference type="CDD" id="cd03431">
    <property type="entry name" value="NUDIX_DNA_Glycosylase_C-MutY"/>
    <property type="match status" value="1"/>
</dbReference>
<sequence length="364" mass="41376">MIENTDLSVLVEPTLTWYEANKRDLPWRKDKDPYHIWVSEVMLQQTRVEAVIPYYERFMTALPTIEALAKCQEDPLLKLWEGLGYYNRVRNMQKAAQTICAEYGGQMPQTYDGIVALSGIGPYTAGAIASIAFDERVPAVDGNVLRILSRVSQDDSDILKDATKKRMTAQLSQIMPKEAGAFNQALMEIGALVCIPNGQPKCDLCPWQPFCLAYKNDTYDRLPVKTKAKPRRIEEKTVLLIQDGQKIVLRKRPSKGLLAGLYELPNIEGYLTEEEALAFVRGQNLAPLQIKKLPEAKHIFSHIEWLMQGFLIQVADVDSFQQDEDLSKGPQDYLLVDIDKTRKEYAIPSAFDKYAEFIALHRMD</sequence>
<dbReference type="SMART" id="SM00478">
    <property type="entry name" value="ENDO3c"/>
    <property type="match status" value="1"/>
</dbReference>
<evidence type="ECO:0000256" key="7">
    <source>
        <dbReference type="ARBA" id="ARBA00022763"/>
    </source>
</evidence>
<dbReference type="InterPro" id="IPR029119">
    <property type="entry name" value="MutY_C"/>
</dbReference>
<dbReference type="Pfam" id="PF00633">
    <property type="entry name" value="HHH"/>
    <property type="match status" value="1"/>
</dbReference>
<evidence type="ECO:0000313" key="16">
    <source>
        <dbReference type="Proteomes" id="UP000643810"/>
    </source>
</evidence>
<keyword evidence="10" id="KW-0411">Iron-sulfur</keyword>
<comment type="similarity">
    <text evidence="2 13">Belongs to the Nth/MutY family.</text>
</comment>
<comment type="catalytic activity">
    <reaction evidence="1 13">
        <text>Hydrolyzes free adenine bases from 7,8-dihydro-8-oxoguanine:adenine mismatched double-stranded DNA, leaving an apurinic site.</text>
        <dbReference type="EC" id="3.2.2.31"/>
    </reaction>
</comment>
<evidence type="ECO:0000259" key="14">
    <source>
        <dbReference type="SMART" id="SM00478"/>
    </source>
</evidence>
<dbReference type="PANTHER" id="PTHR42944:SF1">
    <property type="entry name" value="ADENINE DNA GLYCOSYLASE"/>
    <property type="match status" value="1"/>
</dbReference>
<evidence type="ECO:0000256" key="2">
    <source>
        <dbReference type="ARBA" id="ARBA00008343"/>
    </source>
</evidence>
<dbReference type="PROSITE" id="PS01155">
    <property type="entry name" value="ENDONUCLEASE_III_2"/>
    <property type="match status" value="1"/>
</dbReference>
<dbReference type="InterPro" id="IPR044298">
    <property type="entry name" value="MIG/MutY"/>
</dbReference>
<organism evidence="15 16">
    <name type="scientific">Roseburia lenta</name>
    <dbReference type="NCBI Taxonomy" id="2763061"/>
    <lineage>
        <taxon>Bacteria</taxon>
        <taxon>Bacillati</taxon>
        <taxon>Bacillota</taxon>
        <taxon>Clostridia</taxon>
        <taxon>Lachnospirales</taxon>
        <taxon>Lachnospiraceae</taxon>
        <taxon>Roseburia</taxon>
    </lineage>
</organism>